<accession>A0A9Q3WPW6</accession>
<evidence type="ECO:0000259" key="6">
    <source>
        <dbReference type="Pfam" id="PF00535"/>
    </source>
</evidence>
<dbReference type="Pfam" id="PF13439">
    <property type="entry name" value="Glyco_transf_4"/>
    <property type="match status" value="1"/>
</dbReference>
<dbReference type="EMBL" id="JAGQAF010000023">
    <property type="protein sequence ID" value="MCE8540156.1"/>
    <property type="molecule type" value="Genomic_DNA"/>
</dbReference>
<organism evidence="8 9">
    <name type="scientific">Ruegeria pomeroyi</name>
    <dbReference type="NCBI Taxonomy" id="89184"/>
    <lineage>
        <taxon>Bacteria</taxon>
        <taxon>Pseudomonadati</taxon>
        <taxon>Pseudomonadota</taxon>
        <taxon>Alphaproteobacteria</taxon>
        <taxon>Rhodobacterales</taxon>
        <taxon>Roseobacteraceae</taxon>
        <taxon>Ruegeria</taxon>
    </lineage>
</organism>
<evidence type="ECO:0000256" key="3">
    <source>
        <dbReference type="ARBA" id="ARBA00022679"/>
    </source>
</evidence>
<reference evidence="8" key="1">
    <citation type="journal article" date="2021" name="Environ. Microbiol.">
        <title>Cryptic niche differentiation of novel sediment ecotypes of Rugeria pomeroyi correlates with nitrate respiration.</title>
        <authorList>
            <person name="Lin X."/>
            <person name="McNichol J."/>
            <person name="Chu X."/>
            <person name="Qian Y."/>
            <person name="Luo H."/>
        </authorList>
    </citation>
    <scope>NUCLEOTIDE SEQUENCE</scope>
    <source>
        <strain evidence="8">SZCCDBB064</strain>
    </source>
</reference>
<evidence type="ECO:0000256" key="1">
    <source>
        <dbReference type="ARBA" id="ARBA00006739"/>
    </source>
</evidence>
<dbReference type="Proteomes" id="UP000813672">
    <property type="component" value="Unassembled WGS sequence"/>
</dbReference>
<dbReference type="AlphaFoldDB" id="A0A9Q3WPW6"/>
<dbReference type="EC" id="2.4.-.-" evidence="8"/>
<dbReference type="CDD" id="cd00761">
    <property type="entry name" value="Glyco_tranf_GTA_type"/>
    <property type="match status" value="1"/>
</dbReference>
<dbReference type="Gene3D" id="3.90.550.10">
    <property type="entry name" value="Spore Coat Polysaccharide Biosynthesis Protein SpsA, Chain A"/>
    <property type="match status" value="1"/>
</dbReference>
<evidence type="ECO:0000313" key="8">
    <source>
        <dbReference type="EMBL" id="MCE8540156.1"/>
    </source>
</evidence>
<name>A0A9Q3WPW6_9RHOB</name>
<feature type="domain" description="Glycosyltransferase subfamily 4-like N-terminal" evidence="7">
    <location>
        <begin position="585"/>
        <end position="745"/>
    </location>
</feature>
<gene>
    <name evidence="8" type="ORF">KBY27_22055</name>
</gene>
<sequence>MTRCKPAFFDPDWYLRCYPDVAASGMDPLRHYLRHGRREGRLPCAVFAATRERDRRLGLLEAGPRDLRALAAHGAPAERAWARIAQARAAARHGDWAEAEALLRPLDPETELIGGFCLPDPALLATEAALIAGDRDRAGTLLRIARHLLGSSPDLHLAAANLAAARAGHGPGWRWRMQMLFAHAGLGGVRVAVGEAPAFDRLHRAGPALPRRGGPLVSVLMPARDAEATIGTALRSLRDQSWQALEILVIDNGSRDDTAAIVRRHAAGDPRIRLLDGSAEPGAYPARNIGLAAARGAFVTVLDADDWAHPARIARQAGALLRAPDRMASVSHWVRATPDLRFTRWWGDTGYVHRNISSLMIRAELRDTLGYWDRVRAGADTEYHERILAQHGSEAIAEVSPGLPLSFGRSHPGSLTRNSETGLHSQHAGPRHDYRMAARRWHHRMREDGALPLPRLPDRRPFPAPTALALTDTAAEETALPPQFDADWYLRSYPDLRARDLEPWSHYRDHGAAEGRDPGPDFSTTGYRMAQGLQEVDGPPLAHYLRVGAAAGADPTPVFAGDLPPPAPGKALLFFGHQARARIFGAERSLLDVLDRAVAAGFTPSLVLPNLENESYLAALRPRLHRLHVLPFGWLFGGVAPHPRTLERLTRLIRDSGAVELHQNTLVLDAPLRAARAAGVPTVVHVRELPAQDPRLCLDLGLGPAELRTYMLELADRFIANSQAVIDWLDLPATRVTLLPNRVDAALAKLPFAPQGRLRVALIGSLTARKGVADAVAIARACASLPAEFLLIGPDSTDLAALGPLPRNMRHAGYCPDPATALAQADIVLSLSHFAESFGRTVLEALTAGRPVICYDLGTPPALLGDSGAGQVVPAGDIAAAARALRDLITAPDRLRAMSQAARARGAALQEQAAGISNANLFARPSTTR</sequence>
<dbReference type="RefSeq" id="WP_234222090.1">
    <property type="nucleotide sequence ID" value="NZ_JAGQAF010000023.1"/>
</dbReference>
<keyword evidence="3 8" id="KW-0808">Transferase</keyword>
<comment type="caution">
    <text evidence="8">The sequence shown here is derived from an EMBL/GenBank/DDBJ whole genome shotgun (WGS) entry which is preliminary data.</text>
</comment>
<dbReference type="CDD" id="cd03801">
    <property type="entry name" value="GT4_PimA-like"/>
    <property type="match status" value="1"/>
</dbReference>
<feature type="compositionally biased region" description="Polar residues" evidence="4">
    <location>
        <begin position="413"/>
        <end position="424"/>
    </location>
</feature>
<protein>
    <submittedName>
        <fullName evidence="8">Glycosyltransferase</fullName>
        <ecNumber evidence="8">2.4.-.-</ecNumber>
    </submittedName>
</protein>
<dbReference type="InterPro" id="IPR001296">
    <property type="entry name" value="Glyco_trans_1"/>
</dbReference>
<evidence type="ECO:0000259" key="7">
    <source>
        <dbReference type="Pfam" id="PF13439"/>
    </source>
</evidence>
<dbReference type="Pfam" id="PF00534">
    <property type="entry name" value="Glycos_transf_1"/>
    <property type="match status" value="1"/>
</dbReference>
<dbReference type="PANTHER" id="PTHR43685">
    <property type="entry name" value="GLYCOSYLTRANSFERASE"/>
    <property type="match status" value="1"/>
</dbReference>
<evidence type="ECO:0000256" key="4">
    <source>
        <dbReference type="SAM" id="MobiDB-lite"/>
    </source>
</evidence>
<comment type="similarity">
    <text evidence="1">Belongs to the glycosyltransferase 2 family.</text>
</comment>
<evidence type="ECO:0000313" key="9">
    <source>
        <dbReference type="Proteomes" id="UP000813672"/>
    </source>
</evidence>
<dbReference type="SUPFAM" id="SSF53448">
    <property type="entry name" value="Nucleotide-diphospho-sugar transferases"/>
    <property type="match status" value="1"/>
</dbReference>
<feature type="region of interest" description="Disordered" evidence="4">
    <location>
        <begin position="407"/>
        <end position="431"/>
    </location>
</feature>
<dbReference type="Pfam" id="PF00535">
    <property type="entry name" value="Glycos_transf_2"/>
    <property type="match status" value="1"/>
</dbReference>
<keyword evidence="2 8" id="KW-0328">Glycosyltransferase</keyword>
<feature type="domain" description="Glycosyltransferase 2-like" evidence="6">
    <location>
        <begin position="218"/>
        <end position="337"/>
    </location>
</feature>
<dbReference type="InterPro" id="IPR001173">
    <property type="entry name" value="Glyco_trans_2-like"/>
</dbReference>
<dbReference type="Gene3D" id="3.40.50.2000">
    <property type="entry name" value="Glycogen Phosphorylase B"/>
    <property type="match status" value="2"/>
</dbReference>
<evidence type="ECO:0000259" key="5">
    <source>
        <dbReference type="Pfam" id="PF00534"/>
    </source>
</evidence>
<proteinExistence type="inferred from homology"/>
<dbReference type="InterPro" id="IPR029044">
    <property type="entry name" value="Nucleotide-diphossugar_trans"/>
</dbReference>
<dbReference type="SUPFAM" id="SSF53756">
    <property type="entry name" value="UDP-Glycosyltransferase/glycogen phosphorylase"/>
    <property type="match status" value="1"/>
</dbReference>
<dbReference type="PANTHER" id="PTHR43685:SF5">
    <property type="entry name" value="GLYCOSYLTRANSFERASE EPSE-RELATED"/>
    <property type="match status" value="1"/>
</dbReference>
<evidence type="ECO:0000256" key="2">
    <source>
        <dbReference type="ARBA" id="ARBA00022676"/>
    </source>
</evidence>
<feature type="domain" description="Glycosyl transferase family 1" evidence="5">
    <location>
        <begin position="757"/>
        <end position="904"/>
    </location>
</feature>
<dbReference type="InterPro" id="IPR050834">
    <property type="entry name" value="Glycosyltransf_2"/>
</dbReference>
<dbReference type="GO" id="GO:0016757">
    <property type="term" value="F:glycosyltransferase activity"/>
    <property type="evidence" value="ECO:0007669"/>
    <property type="project" value="UniProtKB-KW"/>
</dbReference>
<dbReference type="InterPro" id="IPR028098">
    <property type="entry name" value="Glyco_trans_4-like_N"/>
</dbReference>